<organism evidence="1 2">
    <name type="scientific">Clostridium perfringens</name>
    <dbReference type="NCBI Taxonomy" id="1502"/>
    <lineage>
        <taxon>Bacteria</taxon>
        <taxon>Bacillati</taxon>
        <taxon>Bacillota</taxon>
        <taxon>Clostridia</taxon>
        <taxon>Eubacteriales</taxon>
        <taxon>Clostridiaceae</taxon>
        <taxon>Clostridium</taxon>
    </lineage>
</organism>
<accession>A0AAW9KMB6</accession>
<sequence length="74" mass="8503">MSENNEKSIRKSYFCNSETNELVKDYSAKMGISESAFVNLCISNYHSQQVAFKTFSQLDDILLRLEQLEGKCVK</sequence>
<evidence type="ECO:0000313" key="2">
    <source>
        <dbReference type="Proteomes" id="UP001288944"/>
    </source>
</evidence>
<comment type="caution">
    <text evidence="1">The sequence shown here is derived from an EMBL/GenBank/DDBJ whole genome shotgun (WGS) entry which is preliminary data.</text>
</comment>
<proteinExistence type="predicted"/>
<reference evidence="1" key="1">
    <citation type="submission" date="2019-11" db="EMBL/GenBank/DDBJ databases">
        <title>Characterization of Clostridium perfringens isolates from swine manure treated agricultural soils.</title>
        <authorList>
            <person name="Wushke S.T."/>
        </authorList>
    </citation>
    <scope>NUCLEOTIDE SEQUENCE</scope>
    <source>
        <strain evidence="1">X62</strain>
    </source>
</reference>
<evidence type="ECO:0008006" key="3">
    <source>
        <dbReference type="Google" id="ProtNLM"/>
    </source>
</evidence>
<protein>
    <recommendedName>
        <fullName evidence="3">CopG family transcriptional regulator</fullName>
    </recommendedName>
</protein>
<evidence type="ECO:0000313" key="1">
    <source>
        <dbReference type="EMBL" id="MDZ7542330.1"/>
    </source>
</evidence>
<gene>
    <name evidence="1" type="ORF">GNF83_14100</name>
</gene>
<dbReference type="AlphaFoldDB" id="A0AAW9KMB6"/>
<name>A0AAW9KMB6_CLOPF</name>
<dbReference type="RefSeq" id="WP_198625341.1">
    <property type="nucleotide sequence ID" value="NZ_JACOHL010000094.1"/>
</dbReference>
<dbReference type="EMBL" id="WNUR01000073">
    <property type="protein sequence ID" value="MDZ7542330.1"/>
    <property type="molecule type" value="Genomic_DNA"/>
</dbReference>
<dbReference type="Proteomes" id="UP001288944">
    <property type="component" value="Unassembled WGS sequence"/>
</dbReference>